<evidence type="ECO:0000313" key="2">
    <source>
        <dbReference type="Proteomes" id="UP000307140"/>
    </source>
</evidence>
<dbReference type="RefSeq" id="WP_138534201.1">
    <property type="nucleotide sequence ID" value="NZ_VANR01000001.1"/>
</dbReference>
<dbReference type="OrthoDB" id="1452841at2"/>
<accession>A0A5S3N9L0</accession>
<name>A0A5S3N9L0_9FLAO</name>
<protein>
    <recommendedName>
        <fullName evidence="3">GNAT family N-acetyltransferase</fullName>
    </recommendedName>
</protein>
<reference evidence="1 2" key="1">
    <citation type="submission" date="2019-05" db="EMBL/GenBank/DDBJ databases">
        <title>Polaribacter aestuariivivens sp. nov., isolated from a tidal flat.</title>
        <authorList>
            <person name="Yoon J.-H."/>
        </authorList>
    </citation>
    <scope>NUCLEOTIDE SEQUENCE [LARGE SCALE GENOMIC DNA]</scope>
    <source>
        <strain evidence="1 2">DBTF-3</strain>
    </source>
</reference>
<comment type="caution">
    <text evidence="1">The sequence shown here is derived from an EMBL/GenBank/DDBJ whole genome shotgun (WGS) entry which is preliminary data.</text>
</comment>
<sequence>MKIDNYIYVWFIAQEKNYGKLDGLIEINKILINYSNKKNLPILLETSNIEVLNLYKRAGFRIYKTKKSNGEILYFFTNKLITE</sequence>
<evidence type="ECO:0008006" key="3">
    <source>
        <dbReference type="Google" id="ProtNLM"/>
    </source>
</evidence>
<evidence type="ECO:0000313" key="1">
    <source>
        <dbReference type="EMBL" id="TMM31988.1"/>
    </source>
</evidence>
<organism evidence="1 2">
    <name type="scientific">Polaribacter aestuariivivens</name>
    <dbReference type="NCBI Taxonomy" id="2304626"/>
    <lineage>
        <taxon>Bacteria</taxon>
        <taxon>Pseudomonadati</taxon>
        <taxon>Bacteroidota</taxon>
        <taxon>Flavobacteriia</taxon>
        <taxon>Flavobacteriales</taxon>
        <taxon>Flavobacteriaceae</taxon>
    </lineage>
</organism>
<gene>
    <name evidence="1" type="ORF">FDT66_00550</name>
</gene>
<proteinExistence type="predicted"/>
<keyword evidence="2" id="KW-1185">Reference proteome</keyword>
<dbReference type="AlphaFoldDB" id="A0A5S3N9L0"/>
<dbReference type="Proteomes" id="UP000307140">
    <property type="component" value="Unassembled WGS sequence"/>
</dbReference>
<dbReference type="EMBL" id="VANR01000001">
    <property type="protein sequence ID" value="TMM31988.1"/>
    <property type="molecule type" value="Genomic_DNA"/>
</dbReference>